<organism evidence="1 2">
    <name type="scientific">Tsuneonella aeria</name>
    <dbReference type="NCBI Taxonomy" id="1837929"/>
    <lineage>
        <taxon>Bacteria</taxon>
        <taxon>Pseudomonadati</taxon>
        <taxon>Pseudomonadota</taxon>
        <taxon>Alphaproteobacteria</taxon>
        <taxon>Sphingomonadales</taxon>
        <taxon>Erythrobacteraceae</taxon>
        <taxon>Tsuneonella</taxon>
    </lineage>
</organism>
<sequence length="94" mass="9976">MPLHFAAARGASPAPVARALTAPRPYDAANDNGRRLADDALLDDALRHFATHGLGALSVARANLAAAESAGDATGRVRWQAICQAFDRRTTRLR</sequence>
<gene>
    <name evidence="1" type="ORF">GRI40_03000</name>
</gene>
<evidence type="ECO:0000313" key="1">
    <source>
        <dbReference type="EMBL" id="MXO74190.1"/>
    </source>
</evidence>
<dbReference type="Proteomes" id="UP000439522">
    <property type="component" value="Unassembled WGS sequence"/>
</dbReference>
<evidence type="ECO:0000313" key="2">
    <source>
        <dbReference type="Proteomes" id="UP000439522"/>
    </source>
</evidence>
<dbReference type="AlphaFoldDB" id="A0A6I4TDF6"/>
<dbReference type="EMBL" id="WTZA01000001">
    <property type="protein sequence ID" value="MXO74190.1"/>
    <property type="molecule type" value="Genomic_DNA"/>
</dbReference>
<comment type="caution">
    <text evidence="1">The sequence shown here is derived from an EMBL/GenBank/DDBJ whole genome shotgun (WGS) entry which is preliminary data.</text>
</comment>
<proteinExistence type="predicted"/>
<protein>
    <submittedName>
        <fullName evidence="1">Uncharacterized protein</fullName>
    </submittedName>
</protein>
<name>A0A6I4TDF6_9SPHN</name>
<keyword evidence="2" id="KW-1185">Reference proteome</keyword>
<dbReference type="RefSeq" id="WP_160609963.1">
    <property type="nucleotide sequence ID" value="NZ_WTZA01000001.1"/>
</dbReference>
<accession>A0A6I4TDF6</accession>
<reference evidence="1 2" key="1">
    <citation type="submission" date="2019-12" db="EMBL/GenBank/DDBJ databases">
        <title>Genomic-based taxomic classification of the family Erythrobacteraceae.</title>
        <authorList>
            <person name="Xu L."/>
        </authorList>
    </citation>
    <scope>NUCLEOTIDE SEQUENCE [LARGE SCALE GENOMIC DNA]</scope>
    <source>
        <strain evidence="1 2">100921-2</strain>
    </source>
</reference>